<protein>
    <submittedName>
        <fullName evidence="2">Phosphotransferase enzyme family protein</fullName>
    </submittedName>
</protein>
<dbReference type="Pfam" id="PF01636">
    <property type="entry name" value="APH"/>
    <property type="match status" value="1"/>
</dbReference>
<organism evidence="2 3">
    <name type="scientific">Nocardiopsis flavescens</name>
    <dbReference type="NCBI Taxonomy" id="758803"/>
    <lineage>
        <taxon>Bacteria</taxon>
        <taxon>Bacillati</taxon>
        <taxon>Actinomycetota</taxon>
        <taxon>Actinomycetes</taxon>
        <taxon>Streptosporangiales</taxon>
        <taxon>Nocardiopsidaceae</taxon>
        <taxon>Nocardiopsis</taxon>
    </lineage>
</organism>
<dbReference type="AlphaFoldDB" id="A0A1M6AKJ0"/>
<sequence length="319" mass="33475">MRSLLTRVPALLGDPDPALDVRELRGGTKKGVWRLTLAGGSTVVAYLWHPDHDGWPAGSAPADPADPFSHASGPELFAAARAHLVEAGVRVPDLYALDGSGPGTLAVVEDAGPTLEHLLAADPAGAAPVLEHLAGGVRALHARTRAGFGGLTRPAVGGSCHGVVLERALADLEEAAGLDARAAAARPRLEEELHARAARVRPRGGGYALVHGELGPDHVLAAPGGQAVLIDIEGLMYFDAEWEHVFLRLRFGDLYPRLAVADLDPCRMDLYALALDLSLVAGPLRYLRGPAVRGREEMARIAEYALGRALAPGPGRAGW</sequence>
<dbReference type="EMBL" id="FQZK01000001">
    <property type="protein sequence ID" value="SHI36937.1"/>
    <property type="molecule type" value="Genomic_DNA"/>
</dbReference>
<name>A0A1M6AKJ0_9ACTN</name>
<accession>A0A1M6AKJ0</accession>
<dbReference type="Proteomes" id="UP000184452">
    <property type="component" value="Unassembled WGS sequence"/>
</dbReference>
<dbReference type="STRING" id="758803.SAMN05421803_10118"/>
<keyword evidence="2" id="KW-0808">Transferase</keyword>
<dbReference type="RefSeq" id="WP_073373668.1">
    <property type="nucleotide sequence ID" value="NZ_FQZK01000001.1"/>
</dbReference>
<dbReference type="InterPro" id="IPR011009">
    <property type="entry name" value="Kinase-like_dom_sf"/>
</dbReference>
<keyword evidence="3" id="KW-1185">Reference proteome</keyword>
<dbReference type="OrthoDB" id="3328272at2"/>
<gene>
    <name evidence="2" type="ORF">SAMN05421803_10118</name>
</gene>
<evidence type="ECO:0000313" key="2">
    <source>
        <dbReference type="EMBL" id="SHI36937.1"/>
    </source>
</evidence>
<proteinExistence type="predicted"/>
<feature type="domain" description="Aminoglycoside phosphotransferase" evidence="1">
    <location>
        <begin position="71"/>
        <end position="242"/>
    </location>
</feature>
<evidence type="ECO:0000313" key="3">
    <source>
        <dbReference type="Proteomes" id="UP000184452"/>
    </source>
</evidence>
<dbReference type="SUPFAM" id="SSF56112">
    <property type="entry name" value="Protein kinase-like (PK-like)"/>
    <property type="match status" value="1"/>
</dbReference>
<dbReference type="GO" id="GO:0016740">
    <property type="term" value="F:transferase activity"/>
    <property type="evidence" value="ECO:0007669"/>
    <property type="project" value="UniProtKB-KW"/>
</dbReference>
<dbReference type="InterPro" id="IPR002575">
    <property type="entry name" value="Aminoglycoside_PTrfase"/>
</dbReference>
<dbReference type="Gene3D" id="3.90.1200.10">
    <property type="match status" value="1"/>
</dbReference>
<reference evidence="2 3" key="1">
    <citation type="submission" date="2016-11" db="EMBL/GenBank/DDBJ databases">
        <authorList>
            <person name="Jaros S."/>
            <person name="Januszkiewicz K."/>
            <person name="Wedrychowicz H."/>
        </authorList>
    </citation>
    <scope>NUCLEOTIDE SEQUENCE [LARGE SCALE GENOMIC DNA]</scope>
    <source>
        <strain evidence="2 3">CGMCC 4.5723</strain>
    </source>
</reference>
<evidence type="ECO:0000259" key="1">
    <source>
        <dbReference type="Pfam" id="PF01636"/>
    </source>
</evidence>